<sequence>MALARMKKEIRVSVMVILLLTQNSSYRTSWLNSLANSSLKSQRRLFIPGRITLWYLTVSMFEIEFPIVMMDCMSPYDLTTLRSNENAS</sequence>
<keyword evidence="2" id="KW-1185">Reference proteome</keyword>
<dbReference type="EMBL" id="JAEUBG010003237">
    <property type="protein sequence ID" value="KAH3683086.1"/>
    <property type="molecule type" value="Genomic_DNA"/>
</dbReference>
<gene>
    <name evidence="1" type="ORF">WICPIJ_005959</name>
</gene>
<organism evidence="1 2">
    <name type="scientific">Wickerhamomyces pijperi</name>
    <name type="common">Yeast</name>
    <name type="synonym">Pichia pijperi</name>
    <dbReference type="NCBI Taxonomy" id="599730"/>
    <lineage>
        <taxon>Eukaryota</taxon>
        <taxon>Fungi</taxon>
        <taxon>Dikarya</taxon>
        <taxon>Ascomycota</taxon>
        <taxon>Saccharomycotina</taxon>
        <taxon>Saccharomycetes</taxon>
        <taxon>Phaffomycetales</taxon>
        <taxon>Wickerhamomycetaceae</taxon>
        <taxon>Wickerhamomyces</taxon>
    </lineage>
</organism>
<reference evidence="1" key="1">
    <citation type="journal article" date="2021" name="Open Biol.">
        <title>Shared evolutionary footprints suggest mitochondrial oxidative damage underlies multiple complex I losses in fungi.</title>
        <authorList>
            <person name="Schikora-Tamarit M.A."/>
            <person name="Marcet-Houben M."/>
            <person name="Nosek J."/>
            <person name="Gabaldon T."/>
        </authorList>
    </citation>
    <scope>NUCLEOTIDE SEQUENCE</scope>
    <source>
        <strain evidence="1">CBS2887</strain>
    </source>
</reference>
<evidence type="ECO:0000313" key="2">
    <source>
        <dbReference type="Proteomes" id="UP000774326"/>
    </source>
</evidence>
<reference evidence="1" key="2">
    <citation type="submission" date="2021-01" db="EMBL/GenBank/DDBJ databases">
        <authorList>
            <person name="Schikora-Tamarit M.A."/>
        </authorList>
    </citation>
    <scope>NUCLEOTIDE SEQUENCE</scope>
    <source>
        <strain evidence="1">CBS2887</strain>
    </source>
</reference>
<dbReference type="Proteomes" id="UP000774326">
    <property type="component" value="Unassembled WGS sequence"/>
</dbReference>
<protein>
    <submittedName>
        <fullName evidence="1">Uncharacterized protein</fullName>
    </submittedName>
</protein>
<dbReference type="AlphaFoldDB" id="A0A9P8TLC3"/>
<proteinExistence type="predicted"/>
<name>A0A9P8TLC3_WICPI</name>
<comment type="caution">
    <text evidence="1">The sequence shown here is derived from an EMBL/GenBank/DDBJ whole genome shotgun (WGS) entry which is preliminary data.</text>
</comment>
<accession>A0A9P8TLC3</accession>
<evidence type="ECO:0000313" key="1">
    <source>
        <dbReference type="EMBL" id="KAH3683086.1"/>
    </source>
</evidence>